<dbReference type="OrthoDB" id="40902at2759"/>
<dbReference type="SMART" id="SM00240">
    <property type="entry name" value="FHA"/>
    <property type="match status" value="2"/>
</dbReference>
<evidence type="ECO:0000259" key="4">
    <source>
        <dbReference type="PROSITE" id="PS50011"/>
    </source>
</evidence>
<dbReference type="InterPro" id="IPR011009">
    <property type="entry name" value="Kinase-like_dom_sf"/>
</dbReference>
<proteinExistence type="predicted"/>
<dbReference type="SMART" id="SM00220">
    <property type="entry name" value="S_TKc"/>
    <property type="match status" value="1"/>
</dbReference>
<dbReference type="SUPFAM" id="SSF56112">
    <property type="entry name" value="Protein kinase-like (PK-like)"/>
    <property type="match status" value="1"/>
</dbReference>
<dbReference type="PROSITE" id="PS50006">
    <property type="entry name" value="FHA_DOMAIN"/>
    <property type="match status" value="2"/>
</dbReference>
<evidence type="ECO:0000256" key="2">
    <source>
        <dbReference type="ARBA" id="ARBA00022840"/>
    </source>
</evidence>
<dbReference type="EMBL" id="OU900105">
    <property type="protein sequence ID" value="CAG9856577.1"/>
    <property type="molecule type" value="Genomic_DNA"/>
</dbReference>
<dbReference type="InterPro" id="IPR000719">
    <property type="entry name" value="Prot_kinase_dom"/>
</dbReference>
<keyword evidence="6" id="KW-1185">Reference proteome</keyword>
<dbReference type="Gene3D" id="2.60.200.20">
    <property type="match status" value="2"/>
</dbReference>
<dbReference type="InterPro" id="IPR000253">
    <property type="entry name" value="FHA_dom"/>
</dbReference>
<dbReference type="PANTHER" id="PTHR24347">
    <property type="entry name" value="SERINE/THREONINE-PROTEIN KINASE"/>
    <property type="match status" value="1"/>
</dbReference>
<evidence type="ECO:0000313" key="6">
    <source>
        <dbReference type="Proteomes" id="UP001153712"/>
    </source>
</evidence>
<keyword evidence="2" id="KW-0067">ATP-binding</keyword>
<protein>
    <submittedName>
        <fullName evidence="5">Uncharacterized protein</fullName>
    </submittedName>
</protein>
<evidence type="ECO:0000313" key="5">
    <source>
        <dbReference type="EMBL" id="CAG9856577.1"/>
    </source>
</evidence>
<keyword evidence="1" id="KW-0547">Nucleotide-binding</keyword>
<feature type="domain" description="FHA" evidence="3">
    <location>
        <begin position="34"/>
        <end position="94"/>
    </location>
</feature>
<evidence type="ECO:0000256" key="1">
    <source>
        <dbReference type="ARBA" id="ARBA00022741"/>
    </source>
</evidence>
<dbReference type="InterPro" id="IPR008271">
    <property type="entry name" value="Ser/Thr_kinase_AS"/>
</dbReference>
<dbReference type="FunFam" id="1.10.510.10:FF:000571">
    <property type="entry name" value="Maternal embryonic leucine zipper kinase"/>
    <property type="match status" value="1"/>
</dbReference>
<dbReference type="Proteomes" id="UP001153712">
    <property type="component" value="Chromosome 12"/>
</dbReference>
<dbReference type="InterPro" id="IPR008984">
    <property type="entry name" value="SMAD_FHA_dom_sf"/>
</dbReference>
<feature type="domain" description="FHA" evidence="3">
    <location>
        <begin position="171"/>
        <end position="229"/>
    </location>
</feature>
<dbReference type="Gene3D" id="1.10.510.10">
    <property type="entry name" value="Transferase(Phosphotransferase) domain 1"/>
    <property type="match status" value="1"/>
</dbReference>
<name>A0A9N9TI93_PHYSR</name>
<dbReference type="AlphaFoldDB" id="A0A9N9TI93"/>
<dbReference type="PROSITE" id="PS50011">
    <property type="entry name" value="PROTEIN_KINASE_DOM"/>
    <property type="match status" value="1"/>
</dbReference>
<dbReference type="GO" id="GO:0004672">
    <property type="term" value="F:protein kinase activity"/>
    <property type="evidence" value="ECO:0007669"/>
    <property type="project" value="InterPro"/>
</dbReference>
<sequence>MSEDIIESSQDAKWAVLNSQISTLKSVAIISDSLSVGRSQVCDIVLTESTFGSHANILKSVSKNHFTIFRKPDSLFAYLKDTSKNGTYVNGKKVQRNGQVLLKTNDKISMGQINPIIYIFELLLTDNLPKTLTPLSNLEVTPKYINVLPVWGRLLSCLEELESCDLHKDTFRVGRSRTCDLSIEQTKLTGRKKLIFSKEHFIIGKDPGNNIAYITDLSRGGTYINNVLIGKNKNQILQHNDRIAIGPKLQVFIYKCMYDHDTNFLPPELKAMYEPSTILGKGAVGEVRLAYEKLTCKMVAIKKIIKGRSTLSQKHELNHPSKIQTEIDILSTLKFPFIISMMNIVETPKEVFIVLDYMRGGELTNRILSHQPMTESNAKFLFYQIVLAVQYLHSKGVTHRDLKPENVLLYSDETETLVKVSDFGLSKVTEDDDMMRTVCGTMSYIAPEILNRHVSRYNKQVDVWSLGVILFYMLGKELPFVCKEKNGELEQMILKGKYSMNSVRWRETSAYARDLVKRMLTVDPENRINLDEVLKHFWLSKDLKMQLGVKALYETILEEMEDNAFTYNLEPPLKQIRLSYEDSSLSSH</sequence>
<gene>
    <name evidence="5" type="ORF">PHYEVI_LOCUS2997</name>
</gene>
<accession>A0A9N9TI93</accession>
<dbReference type="Pfam" id="PF00069">
    <property type="entry name" value="Pkinase"/>
    <property type="match status" value="1"/>
</dbReference>
<reference evidence="5" key="1">
    <citation type="submission" date="2022-01" db="EMBL/GenBank/DDBJ databases">
        <authorList>
            <person name="King R."/>
        </authorList>
    </citation>
    <scope>NUCLEOTIDE SEQUENCE</scope>
</reference>
<feature type="domain" description="Protein kinase" evidence="4">
    <location>
        <begin position="273"/>
        <end position="539"/>
    </location>
</feature>
<dbReference type="SUPFAM" id="SSF49879">
    <property type="entry name" value="SMAD/FHA domain"/>
    <property type="match status" value="2"/>
</dbReference>
<organism evidence="5 6">
    <name type="scientific">Phyllotreta striolata</name>
    <name type="common">Striped flea beetle</name>
    <name type="synonym">Crioceris striolata</name>
    <dbReference type="NCBI Taxonomy" id="444603"/>
    <lineage>
        <taxon>Eukaryota</taxon>
        <taxon>Metazoa</taxon>
        <taxon>Ecdysozoa</taxon>
        <taxon>Arthropoda</taxon>
        <taxon>Hexapoda</taxon>
        <taxon>Insecta</taxon>
        <taxon>Pterygota</taxon>
        <taxon>Neoptera</taxon>
        <taxon>Endopterygota</taxon>
        <taxon>Coleoptera</taxon>
        <taxon>Polyphaga</taxon>
        <taxon>Cucujiformia</taxon>
        <taxon>Chrysomeloidea</taxon>
        <taxon>Chrysomelidae</taxon>
        <taxon>Galerucinae</taxon>
        <taxon>Alticini</taxon>
        <taxon>Phyllotreta</taxon>
    </lineage>
</organism>
<dbReference type="GO" id="GO:0005524">
    <property type="term" value="F:ATP binding"/>
    <property type="evidence" value="ECO:0007669"/>
    <property type="project" value="UniProtKB-KW"/>
</dbReference>
<evidence type="ECO:0000259" key="3">
    <source>
        <dbReference type="PROSITE" id="PS50006"/>
    </source>
</evidence>
<dbReference type="Pfam" id="PF00498">
    <property type="entry name" value="FHA"/>
    <property type="match status" value="2"/>
</dbReference>
<dbReference type="PROSITE" id="PS00108">
    <property type="entry name" value="PROTEIN_KINASE_ST"/>
    <property type="match status" value="1"/>
</dbReference>